<evidence type="ECO:0000256" key="1">
    <source>
        <dbReference type="SAM" id="Phobius"/>
    </source>
</evidence>
<feature type="transmembrane region" description="Helical" evidence="1">
    <location>
        <begin position="167"/>
        <end position="186"/>
    </location>
</feature>
<evidence type="ECO:0000313" key="2">
    <source>
        <dbReference type="EMBL" id="SFH71766.1"/>
    </source>
</evidence>
<sequence length="199" mass="22872">MLDFWSNIWGSVYPYPTVPLRFDRKKIIPLMMLSTIISGIIFLIIEALWLNQKQGLQLSVFGVLSLWTVVYTIIRKRRNIAKSITYLIVVASLTSIYLDYATEWNGWSLTYAIPVMCIFAIIAMYIAVKLVHLNVGDYVMYLLLALLIGLLPTLFLVMNWVSNPIPAKLSIGFSVFLAIIVVLYHGNAIREEWHKRMQI</sequence>
<keyword evidence="1" id="KW-1133">Transmembrane helix</keyword>
<evidence type="ECO:0000313" key="3">
    <source>
        <dbReference type="Proteomes" id="UP000198668"/>
    </source>
</evidence>
<protein>
    <submittedName>
        <fullName evidence="2">Uncharacterized protein</fullName>
    </submittedName>
</protein>
<feature type="transmembrane region" description="Helical" evidence="1">
    <location>
        <begin position="108"/>
        <end position="128"/>
    </location>
</feature>
<keyword evidence="1" id="KW-0472">Membrane</keyword>
<accession>A0A1I3CBT6</accession>
<feature type="transmembrane region" description="Helical" evidence="1">
    <location>
        <begin position="56"/>
        <end position="74"/>
    </location>
</feature>
<feature type="transmembrane region" description="Helical" evidence="1">
    <location>
        <begin position="30"/>
        <end position="50"/>
    </location>
</feature>
<keyword evidence="1" id="KW-0812">Transmembrane</keyword>
<reference evidence="2 3" key="1">
    <citation type="submission" date="2016-10" db="EMBL/GenBank/DDBJ databases">
        <authorList>
            <person name="de Groot N.N."/>
        </authorList>
    </citation>
    <scope>NUCLEOTIDE SEQUENCE [LARGE SCALE GENOMIC DNA]</scope>
    <source>
        <strain evidence="2 3">DSM 27630</strain>
    </source>
</reference>
<dbReference type="OrthoDB" id="2164897at2"/>
<dbReference type="Proteomes" id="UP000198668">
    <property type="component" value="Unassembled WGS sequence"/>
</dbReference>
<feature type="transmembrane region" description="Helical" evidence="1">
    <location>
        <begin position="86"/>
        <end position="102"/>
    </location>
</feature>
<gene>
    <name evidence="2" type="ORF">SAMN04489868_1162</name>
</gene>
<dbReference type="InterPro" id="IPR046283">
    <property type="entry name" value="DUF6320"/>
</dbReference>
<dbReference type="AlphaFoldDB" id="A0A1I3CBT6"/>
<dbReference type="EMBL" id="FOQE01000016">
    <property type="protein sequence ID" value="SFH71766.1"/>
    <property type="molecule type" value="Genomic_DNA"/>
</dbReference>
<dbReference type="Pfam" id="PF19845">
    <property type="entry name" value="DUF6320"/>
    <property type="match status" value="1"/>
</dbReference>
<dbReference type="RefSeq" id="WP_143074486.1">
    <property type="nucleotide sequence ID" value="NZ_FOQE01000016.1"/>
</dbReference>
<feature type="transmembrane region" description="Helical" evidence="1">
    <location>
        <begin position="140"/>
        <end position="161"/>
    </location>
</feature>
<organism evidence="2 3">
    <name type="scientific">Pisciglobus halotolerans</name>
    <dbReference type="NCBI Taxonomy" id="745365"/>
    <lineage>
        <taxon>Bacteria</taxon>
        <taxon>Bacillati</taxon>
        <taxon>Bacillota</taxon>
        <taxon>Bacilli</taxon>
        <taxon>Lactobacillales</taxon>
        <taxon>Carnobacteriaceae</taxon>
    </lineage>
</organism>
<name>A0A1I3CBT6_9LACT</name>
<proteinExistence type="predicted"/>
<keyword evidence="3" id="KW-1185">Reference proteome</keyword>